<keyword evidence="3" id="KW-1185">Reference proteome</keyword>
<dbReference type="PANTHER" id="PTHR13271">
    <property type="entry name" value="UNCHARACTERIZED PUTATIVE METHYLTRANSFERASE"/>
    <property type="match status" value="1"/>
</dbReference>
<dbReference type="InterPro" id="IPR050600">
    <property type="entry name" value="SETD3_SETD6_MTase"/>
</dbReference>
<dbReference type="EMBL" id="JBGBPQ010000018">
    <property type="protein sequence ID" value="KAL1507488.1"/>
    <property type="molecule type" value="Genomic_DNA"/>
</dbReference>
<feature type="compositionally biased region" description="Pro residues" evidence="1">
    <location>
        <begin position="19"/>
        <end position="32"/>
    </location>
</feature>
<dbReference type="CDD" id="cd10527">
    <property type="entry name" value="SET_LSMT"/>
    <property type="match status" value="1"/>
</dbReference>
<dbReference type="GO" id="GO:0016279">
    <property type="term" value="F:protein-lysine N-methyltransferase activity"/>
    <property type="evidence" value="ECO:0007669"/>
    <property type="project" value="TreeGrafter"/>
</dbReference>
<dbReference type="InterPro" id="IPR046341">
    <property type="entry name" value="SET_dom_sf"/>
</dbReference>
<evidence type="ECO:0000313" key="3">
    <source>
        <dbReference type="Proteomes" id="UP001515480"/>
    </source>
</evidence>
<evidence type="ECO:0000313" key="2">
    <source>
        <dbReference type="EMBL" id="KAL1507488.1"/>
    </source>
</evidence>
<sequence>MVASPPLGSSALITDEQQTPPPPKTAVSPPPISTLDTSLSAPLLAAVQTGEMGAAAEAFALLRTKLAGAPPSIAKSLVCARTAAPDCPSHIAERAFRGDTKQEANLELSCANAHTRIAPTAPPTHWPDLCARYPSLSLMLADEQLADWAATEGLEKLALLQEDTSPLALVRTTLQLLGASRVEARLVPGAGRALFTTTPTRAAEVLLHVPLAACITAAHSTRLRAHLHEKDTFGLLVAALLELALSPADPRARYFLALQPPHSFEGHIAAWPPHGTAARIAAGCVAALRAASYREDMEQQVAAFHECGFDVSVEQMLWATLVVQTRALVHPDAGHVLMPGLDIANHATHGSARVRCSSEGVSLVAEYSLDAGDEVTWNYDHNADFIDLFERYAFFDGTSEVHTAEVVVAPRLLASQPEWRSALVDAEASRGCDRSLHAWWVPDTAVERCPLFAAARACFVGEEELHGAEAEAVLRAPIVQEAKARELVVALLRQQVQRIDEAAASVTAGVSAGGAAEGSAEANARRLVHFERSLLLAQVETILAWPPTH</sequence>
<proteinExistence type="predicted"/>
<dbReference type="Proteomes" id="UP001515480">
    <property type="component" value="Unassembled WGS sequence"/>
</dbReference>
<accession>A0AB34IWT6</accession>
<feature type="region of interest" description="Disordered" evidence="1">
    <location>
        <begin position="1"/>
        <end position="33"/>
    </location>
</feature>
<evidence type="ECO:0008006" key="4">
    <source>
        <dbReference type="Google" id="ProtNLM"/>
    </source>
</evidence>
<comment type="caution">
    <text evidence="2">The sequence shown here is derived from an EMBL/GenBank/DDBJ whole genome shotgun (WGS) entry which is preliminary data.</text>
</comment>
<organism evidence="2 3">
    <name type="scientific">Prymnesium parvum</name>
    <name type="common">Toxic golden alga</name>
    <dbReference type="NCBI Taxonomy" id="97485"/>
    <lineage>
        <taxon>Eukaryota</taxon>
        <taxon>Haptista</taxon>
        <taxon>Haptophyta</taxon>
        <taxon>Prymnesiophyceae</taxon>
        <taxon>Prymnesiales</taxon>
        <taxon>Prymnesiaceae</taxon>
        <taxon>Prymnesium</taxon>
    </lineage>
</organism>
<name>A0AB34IWT6_PRYPA</name>
<gene>
    <name evidence="2" type="ORF">AB1Y20_008324</name>
</gene>
<dbReference type="AlphaFoldDB" id="A0AB34IWT6"/>
<dbReference type="SUPFAM" id="SSF82199">
    <property type="entry name" value="SET domain"/>
    <property type="match status" value="1"/>
</dbReference>
<reference evidence="2 3" key="1">
    <citation type="journal article" date="2024" name="Science">
        <title>Giant polyketide synthase enzymes in the biosynthesis of giant marine polyether toxins.</title>
        <authorList>
            <person name="Fallon T.R."/>
            <person name="Shende V.V."/>
            <person name="Wierzbicki I.H."/>
            <person name="Pendleton A.L."/>
            <person name="Watervoot N.F."/>
            <person name="Auber R.P."/>
            <person name="Gonzalez D.J."/>
            <person name="Wisecaver J.H."/>
            <person name="Moore B.S."/>
        </authorList>
    </citation>
    <scope>NUCLEOTIDE SEQUENCE [LARGE SCALE GENOMIC DNA]</scope>
    <source>
        <strain evidence="2 3">12B1</strain>
    </source>
</reference>
<dbReference type="Gene3D" id="3.90.1410.10">
    <property type="entry name" value="set domain protein methyltransferase, domain 1"/>
    <property type="match status" value="1"/>
</dbReference>
<evidence type="ECO:0000256" key="1">
    <source>
        <dbReference type="SAM" id="MobiDB-lite"/>
    </source>
</evidence>
<dbReference type="PANTHER" id="PTHR13271:SF154">
    <property type="entry name" value="GRIP DOMAIN-CONTAINING PROTEIN"/>
    <property type="match status" value="1"/>
</dbReference>
<protein>
    <recommendedName>
        <fullName evidence="4">SET domain-containing protein</fullName>
    </recommendedName>
</protein>